<dbReference type="PANTHER" id="PTHR34309:SF1">
    <property type="entry name" value="PROTEIN GLCG"/>
    <property type="match status" value="1"/>
</dbReference>
<organism evidence="1 2">
    <name type="scientific">Tectimicrobiota bacterium</name>
    <dbReference type="NCBI Taxonomy" id="2528274"/>
    <lineage>
        <taxon>Bacteria</taxon>
        <taxon>Pseudomonadati</taxon>
        <taxon>Nitrospinota/Tectimicrobiota group</taxon>
        <taxon>Candidatus Tectimicrobiota</taxon>
    </lineage>
</organism>
<dbReference type="Pfam" id="PF03928">
    <property type="entry name" value="HbpS-like"/>
    <property type="match status" value="1"/>
</dbReference>
<dbReference type="Gene3D" id="3.30.450.150">
    <property type="entry name" value="Haem-degrading domain"/>
    <property type="match status" value="1"/>
</dbReference>
<dbReference type="PANTHER" id="PTHR34309">
    <property type="entry name" value="SLR1406 PROTEIN"/>
    <property type="match status" value="1"/>
</dbReference>
<comment type="caution">
    <text evidence="1">The sequence shown here is derived from an EMBL/GenBank/DDBJ whole genome shotgun (WGS) entry which is preliminary data.</text>
</comment>
<dbReference type="InterPro" id="IPR052517">
    <property type="entry name" value="GlcG_carb_metab_protein"/>
</dbReference>
<dbReference type="EMBL" id="JACPSX010000042">
    <property type="protein sequence ID" value="MBI3013940.1"/>
    <property type="molecule type" value="Genomic_DNA"/>
</dbReference>
<dbReference type="InterPro" id="IPR038084">
    <property type="entry name" value="PduO/GlcC-like_sf"/>
</dbReference>
<dbReference type="AlphaFoldDB" id="A0A932GN79"/>
<dbReference type="InterPro" id="IPR005624">
    <property type="entry name" value="PduO/GlcC-like"/>
</dbReference>
<dbReference type="SUPFAM" id="SSF143744">
    <property type="entry name" value="GlcG-like"/>
    <property type="match status" value="1"/>
</dbReference>
<evidence type="ECO:0000313" key="2">
    <source>
        <dbReference type="Proteomes" id="UP000741360"/>
    </source>
</evidence>
<proteinExistence type="predicted"/>
<evidence type="ECO:0000313" key="1">
    <source>
        <dbReference type="EMBL" id="MBI3013940.1"/>
    </source>
</evidence>
<accession>A0A932GN79</accession>
<protein>
    <submittedName>
        <fullName evidence="1">Heme-binding protein</fullName>
    </submittedName>
</protein>
<name>A0A932GN79_UNCTE</name>
<gene>
    <name evidence="1" type="ORF">HYY65_02485</name>
</gene>
<dbReference type="Proteomes" id="UP000741360">
    <property type="component" value="Unassembled WGS sequence"/>
</dbReference>
<reference evidence="1" key="1">
    <citation type="submission" date="2020-07" db="EMBL/GenBank/DDBJ databases">
        <title>Huge and variable diversity of episymbiotic CPR bacteria and DPANN archaea in groundwater ecosystems.</title>
        <authorList>
            <person name="He C.Y."/>
            <person name="Keren R."/>
            <person name="Whittaker M."/>
            <person name="Farag I.F."/>
            <person name="Doudna J."/>
            <person name="Cate J.H.D."/>
            <person name="Banfield J.F."/>
        </authorList>
    </citation>
    <scope>NUCLEOTIDE SEQUENCE</scope>
    <source>
        <strain evidence="1">NC_groundwater_717_Ag_S-0.2um_59_8</strain>
    </source>
</reference>
<sequence>MRKKGCLTLEDARILIEGAERKAADMKAPKSIAVADDGGHLIAFHRMDGANRTSIDIAINKAFTSACSHRATLDYHKLAAPGEPGFGLHMTNQGRLIIFGGGFPVGVDGEVVGGIGLSSGPVDEDLAVGEAALEYYQQRLRRG</sequence>